<keyword evidence="10" id="KW-0560">Oxidoreductase</keyword>
<keyword evidence="8" id="KW-0862">Zinc</keyword>
<reference evidence="25" key="2">
    <citation type="journal article" date="2014" name="Nat. Commun.">
        <title>The cavefish genome reveals candidate genes for eye loss.</title>
        <authorList>
            <person name="McGaugh S.E."/>
            <person name="Gross J.B."/>
            <person name="Aken B."/>
            <person name="Blin M."/>
            <person name="Borowsky R."/>
            <person name="Chalopin D."/>
            <person name="Hinaux H."/>
            <person name="Jeffery W.R."/>
            <person name="Keene A."/>
            <person name="Ma L."/>
            <person name="Minx P."/>
            <person name="Murphy D."/>
            <person name="O'Quin K.E."/>
            <person name="Retaux S."/>
            <person name="Rohner N."/>
            <person name="Searle S.M."/>
            <person name="Stahl B.A."/>
            <person name="Tabin C."/>
            <person name="Volff J.N."/>
            <person name="Yoshizawa M."/>
            <person name="Warren W.C."/>
        </authorList>
    </citation>
    <scope>NUCLEOTIDE SEQUENCE [LARGE SCALE GENOMIC DNA]</scope>
    <source>
        <strain evidence="25">female</strain>
    </source>
</reference>
<dbReference type="PANTHER" id="PTHR11474:SF3">
    <property type="entry name" value="5,6-DIHYDROXYINDOLE-2-CARBOXYLIC ACID OXIDASE"/>
    <property type="match status" value="1"/>
</dbReference>
<evidence type="ECO:0000256" key="2">
    <source>
        <dbReference type="ARBA" id="ARBA00001973"/>
    </source>
</evidence>
<evidence type="ECO:0000256" key="14">
    <source>
        <dbReference type="ARBA" id="ARBA00023136"/>
    </source>
</evidence>
<dbReference type="GO" id="GO:0042438">
    <property type="term" value="P:melanin biosynthetic process"/>
    <property type="evidence" value="ECO:0007669"/>
    <property type="project" value="UniProtKB-KW"/>
</dbReference>
<evidence type="ECO:0000256" key="7">
    <source>
        <dbReference type="ARBA" id="ARBA00022729"/>
    </source>
</evidence>
<feature type="compositionally biased region" description="Basic and acidic residues" evidence="21">
    <location>
        <begin position="228"/>
        <end position="244"/>
    </location>
</feature>
<protein>
    <recommendedName>
        <fullName evidence="18">5,6-dihydroxyindole-2-carboxylic acid oxidase</fullName>
    </recommendedName>
    <alternativeName>
        <fullName evidence="19">Tyrosinase-related protein 1</fullName>
    </alternativeName>
</protein>
<keyword evidence="9 22" id="KW-1133">Transmembrane helix</keyword>
<comment type="similarity">
    <text evidence="4">Belongs to the tyrosinase family.</text>
</comment>
<name>A0A3B1IWM4_ASTMX</name>
<evidence type="ECO:0000256" key="8">
    <source>
        <dbReference type="ARBA" id="ARBA00022833"/>
    </source>
</evidence>
<accession>A0A3B1IWM4</accession>
<proteinExistence type="inferred from homology"/>
<evidence type="ECO:0000256" key="4">
    <source>
        <dbReference type="ARBA" id="ARBA00009928"/>
    </source>
</evidence>
<dbReference type="SUPFAM" id="SSF48056">
    <property type="entry name" value="Di-copper centre-containing domain"/>
    <property type="match status" value="1"/>
</dbReference>
<evidence type="ECO:0000256" key="15">
    <source>
        <dbReference type="ARBA" id="ARBA00023157"/>
    </source>
</evidence>
<evidence type="ECO:0000256" key="20">
    <source>
        <dbReference type="ARBA" id="ARBA00047408"/>
    </source>
</evidence>
<keyword evidence="16" id="KW-0325">Glycoprotein</keyword>
<dbReference type="PRINTS" id="PR00092">
    <property type="entry name" value="TYROSINASE"/>
</dbReference>
<evidence type="ECO:0000256" key="17">
    <source>
        <dbReference type="ARBA" id="ARBA00037907"/>
    </source>
</evidence>
<evidence type="ECO:0000256" key="3">
    <source>
        <dbReference type="ARBA" id="ARBA00004573"/>
    </source>
</evidence>
<evidence type="ECO:0000256" key="5">
    <source>
        <dbReference type="ARBA" id="ARBA00022692"/>
    </source>
</evidence>
<organism evidence="24 25">
    <name type="scientific">Astyanax mexicanus</name>
    <name type="common">Blind cave fish</name>
    <name type="synonym">Astyanax fasciatus mexicanus</name>
    <dbReference type="NCBI Taxonomy" id="7994"/>
    <lineage>
        <taxon>Eukaryota</taxon>
        <taxon>Metazoa</taxon>
        <taxon>Chordata</taxon>
        <taxon>Craniata</taxon>
        <taxon>Vertebrata</taxon>
        <taxon>Euteleostomi</taxon>
        <taxon>Actinopterygii</taxon>
        <taxon>Neopterygii</taxon>
        <taxon>Teleostei</taxon>
        <taxon>Ostariophysi</taxon>
        <taxon>Characiformes</taxon>
        <taxon>Characoidei</taxon>
        <taxon>Acestrorhamphidae</taxon>
        <taxon>Acestrorhamphinae</taxon>
        <taxon>Astyanax</taxon>
    </lineage>
</organism>
<reference evidence="25" key="1">
    <citation type="submission" date="2013-03" db="EMBL/GenBank/DDBJ databases">
        <authorList>
            <person name="Jeffery W."/>
            <person name="Warren W."/>
            <person name="Wilson R.K."/>
        </authorList>
    </citation>
    <scope>NUCLEOTIDE SEQUENCE</scope>
    <source>
        <strain evidence="25">female</strain>
    </source>
</reference>
<dbReference type="Ensembl" id="ENSAMXT00000055397.1">
    <property type="protein sequence ID" value="ENSAMXP00000034323.1"/>
    <property type="gene ID" value="ENSAMXG00000021619.2"/>
</dbReference>
<comment type="subcellular location">
    <subcellularLocation>
        <location evidence="3">Melanosome membrane</location>
        <topology evidence="3">Single-pass type I membrane protein</topology>
    </subcellularLocation>
</comment>
<dbReference type="PANTHER" id="PTHR11474">
    <property type="entry name" value="TYROSINASE FAMILY MEMBER"/>
    <property type="match status" value="1"/>
</dbReference>
<dbReference type="InterPro" id="IPR008922">
    <property type="entry name" value="Di-copper_centre_dom_sf"/>
</dbReference>
<feature type="domain" description="Tyrosinase copper-binding" evidence="23">
    <location>
        <begin position="107"/>
        <end position="118"/>
    </location>
</feature>
<keyword evidence="25" id="KW-1185">Reference proteome</keyword>
<dbReference type="GeneTree" id="ENSGT00940000155804"/>
<evidence type="ECO:0000256" key="6">
    <source>
        <dbReference type="ARBA" id="ARBA00022723"/>
    </source>
</evidence>
<dbReference type="PROSITE" id="PS00498">
    <property type="entry name" value="TYROSINASE_2"/>
    <property type="match status" value="1"/>
</dbReference>
<feature type="region of interest" description="Disordered" evidence="21">
    <location>
        <begin position="225"/>
        <end position="244"/>
    </location>
</feature>
<evidence type="ECO:0000256" key="13">
    <source>
        <dbReference type="ARBA" id="ARBA00023101"/>
    </source>
</evidence>
<evidence type="ECO:0000256" key="19">
    <source>
        <dbReference type="ARBA" id="ARBA00041445"/>
    </source>
</evidence>
<dbReference type="InterPro" id="IPR050316">
    <property type="entry name" value="Tyrosinase/Hemocyanin"/>
</dbReference>
<dbReference type="AlphaFoldDB" id="A0A3B1IWM4"/>
<evidence type="ECO:0000259" key="23">
    <source>
        <dbReference type="PROSITE" id="PS00498"/>
    </source>
</evidence>
<keyword evidence="14 22" id="KW-0472">Membrane</keyword>
<keyword evidence="7" id="KW-0732">Signal</keyword>
<dbReference type="GO" id="GO:0032438">
    <property type="term" value="P:melanosome organization"/>
    <property type="evidence" value="ECO:0007669"/>
    <property type="project" value="TreeGrafter"/>
</dbReference>
<comment type="pathway">
    <text evidence="17">Pigment biosynthesis; melanin biosynthesis.</text>
</comment>
<evidence type="ECO:0000256" key="22">
    <source>
        <dbReference type="SAM" id="Phobius"/>
    </source>
</evidence>
<dbReference type="Gene3D" id="1.10.1280.10">
    <property type="entry name" value="Di-copper center containing domain from catechol oxidase"/>
    <property type="match status" value="1"/>
</dbReference>
<comment type="cofactor">
    <cofactor evidence="1">
        <name>Zn(2+)</name>
        <dbReference type="ChEBI" id="CHEBI:29105"/>
    </cofactor>
</comment>
<keyword evidence="13" id="KW-0470">Melanin biosynthesis</keyword>
<dbReference type="Proteomes" id="UP000018467">
    <property type="component" value="Unassembled WGS sequence"/>
</dbReference>
<evidence type="ECO:0000256" key="11">
    <source>
        <dbReference type="ARBA" id="ARBA00023008"/>
    </source>
</evidence>
<keyword evidence="15" id="KW-1015">Disulfide bond</keyword>
<keyword evidence="5 22" id="KW-0812">Transmembrane</keyword>
<evidence type="ECO:0000256" key="12">
    <source>
        <dbReference type="ARBA" id="ARBA00023033"/>
    </source>
</evidence>
<keyword evidence="12" id="KW-0503">Monooxygenase</keyword>
<evidence type="ECO:0000256" key="18">
    <source>
        <dbReference type="ARBA" id="ARBA00040647"/>
    </source>
</evidence>
<feature type="transmembrane region" description="Helical" evidence="22">
    <location>
        <begin position="186"/>
        <end position="209"/>
    </location>
</feature>
<dbReference type="GO" id="GO:0033162">
    <property type="term" value="C:melanosome membrane"/>
    <property type="evidence" value="ECO:0007669"/>
    <property type="project" value="UniProtKB-SubCell"/>
</dbReference>
<evidence type="ECO:0000256" key="9">
    <source>
        <dbReference type="ARBA" id="ARBA00022989"/>
    </source>
</evidence>
<dbReference type="Bgee" id="ENSAMXG00000021619">
    <property type="expression patterns" value="Expressed in camera-type eye and 7 other cell types or tissues"/>
</dbReference>
<comment type="cofactor">
    <cofactor evidence="2">
        <name>Cu(2+)</name>
        <dbReference type="ChEBI" id="CHEBI:29036"/>
    </cofactor>
</comment>
<evidence type="ECO:0000256" key="1">
    <source>
        <dbReference type="ARBA" id="ARBA00001947"/>
    </source>
</evidence>
<dbReference type="GO" id="GO:0046872">
    <property type="term" value="F:metal ion binding"/>
    <property type="evidence" value="ECO:0007669"/>
    <property type="project" value="UniProtKB-KW"/>
</dbReference>
<sequence length="244" mass="27033">MASLPPPAAGTRHAGTESTPIRRNPAGNVARPMVQKLPEPQDIAACLEVTTFDTPPFYSTSSQSFRNTVEGYSAPEGTYDPVVRSLHNLAHLFLNGTGGTTHLSPNDPIFVLLHTFTDAIFDEWLRRHPAAVYPLENAPIGHNRDYNMVPFWPPITNAEMFVTAPENLGYSYEADWPSRPVTLTEIITIAVVAALIVVAVIFAITTCAVRSKTYKMDGRQPLLGEQYQRYDDHDRHSDKTQSVV</sequence>
<dbReference type="GO" id="GO:0030318">
    <property type="term" value="P:melanocyte differentiation"/>
    <property type="evidence" value="ECO:0007669"/>
    <property type="project" value="TreeGrafter"/>
</dbReference>
<keyword evidence="11" id="KW-0186">Copper</keyword>
<feature type="region of interest" description="Disordered" evidence="21">
    <location>
        <begin position="1"/>
        <end position="28"/>
    </location>
</feature>
<evidence type="ECO:0000313" key="25">
    <source>
        <dbReference type="Proteomes" id="UP000018467"/>
    </source>
</evidence>
<reference evidence="24" key="3">
    <citation type="submission" date="2025-08" db="UniProtKB">
        <authorList>
            <consortium name="Ensembl"/>
        </authorList>
    </citation>
    <scope>IDENTIFICATION</scope>
</reference>
<evidence type="ECO:0000256" key="10">
    <source>
        <dbReference type="ARBA" id="ARBA00023002"/>
    </source>
</evidence>
<reference evidence="24" key="4">
    <citation type="submission" date="2025-09" db="UniProtKB">
        <authorList>
            <consortium name="Ensembl"/>
        </authorList>
    </citation>
    <scope>IDENTIFICATION</scope>
</reference>
<evidence type="ECO:0000256" key="16">
    <source>
        <dbReference type="ARBA" id="ARBA00023180"/>
    </source>
</evidence>
<dbReference type="Pfam" id="PF00264">
    <property type="entry name" value="Tyrosinase"/>
    <property type="match status" value="1"/>
</dbReference>
<evidence type="ECO:0000313" key="24">
    <source>
        <dbReference type="Ensembl" id="ENSAMXP00000034323.1"/>
    </source>
</evidence>
<dbReference type="GO" id="GO:0004497">
    <property type="term" value="F:monooxygenase activity"/>
    <property type="evidence" value="ECO:0007669"/>
    <property type="project" value="UniProtKB-KW"/>
</dbReference>
<dbReference type="InterPro" id="IPR002227">
    <property type="entry name" value="Tyrosinase_Cu-bd"/>
</dbReference>
<keyword evidence="6" id="KW-0479">Metal-binding</keyword>
<comment type="catalytic activity">
    <reaction evidence="20">
        <text>2 5,6-dihydroxyindole-2-carboxylate + O2 = 2 indole-5,6-quinone-2-carboxylate + 2 H2O</text>
        <dbReference type="Rhea" id="RHEA:68388"/>
        <dbReference type="ChEBI" id="CHEBI:15377"/>
        <dbReference type="ChEBI" id="CHEBI:15379"/>
        <dbReference type="ChEBI" id="CHEBI:16875"/>
        <dbReference type="ChEBI" id="CHEBI:177869"/>
    </reaction>
    <physiologicalReaction direction="left-to-right" evidence="20">
        <dbReference type="Rhea" id="RHEA:68389"/>
    </physiologicalReaction>
</comment>
<evidence type="ECO:0000256" key="21">
    <source>
        <dbReference type="SAM" id="MobiDB-lite"/>
    </source>
</evidence>
<dbReference type="OrthoDB" id="6132182at2759"/>